<keyword evidence="5" id="KW-0949">S-adenosyl-L-methionine</keyword>
<dbReference type="UniPathway" id="UPA00148"/>
<dbReference type="EC" id="2.1.1.-" evidence="7"/>
<dbReference type="AlphaFoldDB" id="A0A0A2C375"/>
<dbReference type="PANTHER" id="PTHR43182:SF1">
    <property type="entry name" value="COBALT-PRECORRIN-7 C(5)-METHYLTRANSFERASE"/>
    <property type="match status" value="1"/>
</dbReference>
<dbReference type="InterPro" id="IPR014776">
    <property type="entry name" value="4pyrrole_Mease_sub2"/>
</dbReference>
<evidence type="ECO:0000256" key="1">
    <source>
        <dbReference type="ARBA" id="ARBA00004953"/>
    </source>
</evidence>
<evidence type="ECO:0000256" key="4">
    <source>
        <dbReference type="ARBA" id="ARBA00022679"/>
    </source>
</evidence>
<dbReference type="GO" id="GO:0009236">
    <property type="term" value="P:cobalamin biosynthetic process"/>
    <property type="evidence" value="ECO:0007669"/>
    <property type="project" value="UniProtKB-UniPathway"/>
</dbReference>
<dbReference type="InterPro" id="IPR006365">
    <property type="entry name" value="Cbl_synth_CobL"/>
</dbReference>
<keyword evidence="2" id="KW-0169">Cobalamin biosynthesis</keyword>
<evidence type="ECO:0000256" key="2">
    <source>
        <dbReference type="ARBA" id="ARBA00022573"/>
    </source>
</evidence>
<organism evidence="7 8">
    <name type="scientific">Prochlorococcus marinus str. PAC1</name>
    <dbReference type="NCBI Taxonomy" id="59924"/>
    <lineage>
        <taxon>Bacteria</taxon>
        <taxon>Bacillati</taxon>
        <taxon>Cyanobacteriota</taxon>
        <taxon>Cyanophyceae</taxon>
        <taxon>Synechococcales</taxon>
        <taxon>Prochlorococcaceae</taxon>
        <taxon>Prochlorococcus</taxon>
    </lineage>
</organism>
<dbReference type="GO" id="GO:0032259">
    <property type="term" value="P:methylation"/>
    <property type="evidence" value="ECO:0007669"/>
    <property type="project" value="UniProtKB-KW"/>
</dbReference>
<dbReference type="PANTHER" id="PTHR43182">
    <property type="entry name" value="COBALT-PRECORRIN-6B C(15)-METHYLTRANSFERASE (DECARBOXYLATING)"/>
    <property type="match status" value="1"/>
</dbReference>
<dbReference type="NCBIfam" id="TIGR02467">
    <property type="entry name" value="CbiE"/>
    <property type="match status" value="1"/>
</dbReference>
<dbReference type="InterPro" id="IPR014777">
    <property type="entry name" value="4pyrrole_Mease_sub1"/>
</dbReference>
<accession>A0A0A2C375</accession>
<evidence type="ECO:0000256" key="5">
    <source>
        <dbReference type="ARBA" id="ARBA00022691"/>
    </source>
</evidence>
<dbReference type="GO" id="GO:0008276">
    <property type="term" value="F:protein methyltransferase activity"/>
    <property type="evidence" value="ECO:0007669"/>
    <property type="project" value="InterPro"/>
</dbReference>
<evidence type="ECO:0000313" key="8">
    <source>
        <dbReference type="Proteomes" id="UP000030392"/>
    </source>
</evidence>
<comment type="caution">
    <text evidence="7">The sequence shown here is derived from an EMBL/GenBank/DDBJ whole genome shotgun (WGS) entry which is preliminary data.</text>
</comment>
<dbReference type="Gene3D" id="3.30.950.10">
    <property type="entry name" value="Methyltransferase, Cobalt-precorrin-4 Transmethylase, Domain 2"/>
    <property type="match status" value="1"/>
</dbReference>
<dbReference type="InterPro" id="IPR035996">
    <property type="entry name" value="4pyrrol_Methylase_sf"/>
</dbReference>
<feature type="domain" description="Tetrapyrrole methylase" evidence="6">
    <location>
        <begin position="31"/>
        <end position="198"/>
    </location>
</feature>
<keyword evidence="4 7" id="KW-0808">Transferase</keyword>
<dbReference type="InterPro" id="IPR014008">
    <property type="entry name" value="Cbl_synth_MTase_CbiT"/>
</dbReference>
<name>A0A0A2C375_PROMR</name>
<dbReference type="Gene3D" id="3.40.1010.10">
    <property type="entry name" value="Cobalt-precorrin-4 Transmethylase, Domain 1"/>
    <property type="match status" value="1"/>
</dbReference>
<dbReference type="CDD" id="cd11644">
    <property type="entry name" value="Precorrin-6Y-MT"/>
    <property type="match status" value="1"/>
</dbReference>
<dbReference type="RefSeq" id="WP_036905262.1">
    <property type="nucleotide sequence ID" value="NZ_CP138967.1"/>
</dbReference>
<dbReference type="Proteomes" id="UP000030392">
    <property type="component" value="Unassembled WGS sequence"/>
</dbReference>
<dbReference type="Pfam" id="PF00590">
    <property type="entry name" value="TP_methylase"/>
    <property type="match status" value="1"/>
</dbReference>
<dbReference type="InterPro" id="IPR050714">
    <property type="entry name" value="Cobalamin_biosynth_MTase"/>
</dbReference>
<dbReference type="InterPro" id="IPR012818">
    <property type="entry name" value="CbiE"/>
</dbReference>
<dbReference type="SUPFAM" id="SSF53335">
    <property type="entry name" value="S-adenosyl-L-methionine-dependent methyltransferases"/>
    <property type="match status" value="1"/>
</dbReference>
<evidence type="ECO:0000256" key="3">
    <source>
        <dbReference type="ARBA" id="ARBA00022603"/>
    </source>
</evidence>
<gene>
    <name evidence="7" type="ORF">EV03_0747</name>
</gene>
<proteinExistence type="predicted"/>
<dbReference type="InterPro" id="IPR029063">
    <property type="entry name" value="SAM-dependent_MTases_sf"/>
</dbReference>
<keyword evidence="3 7" id="KW-0489">Methyltransferase</keyword>
<dbReference type="NCBIfam" id="TIGR02469">
    <property type="entry name" value="CbiT"/>
    <property type="match status" value="1"/>
</dbReference>
<dbReference type="InterPro" id="IPR000878">
    <property type="entry name" value="4pyrrol_Mease"/>
</dbReference>
<dbReference type="Gene3D" id="3.40.50.150">
    <property type="entry name" value="Vaccinia Virus protein VP39"/>
    <property type="match status" value="1"/>
</dbReference>
<sequence length="428" mass="48237">MPDESKHIHVIGIDTSSVESFFEAKKKPIFKAERITGPQRILDSFKTWLKDKNIKNNKFEFFATDKLNDFIDLLKKDKKKTIVFSGGDPLWFGIGRLLIQNFPLSNLYFEPAATSFQLAFSRLGKPWQNTQWISLHGRDPLQLEKVIKKLPSSLVVLTDSNRGGAKEVYQLMDSLELQKKYEFWTFERLGYINERILKISSVDDFPIDLDPLHLVILLKKELPLIQSKDLPLFGIVDSVFLQNADCPGLMTKKEVRVQILAELNLPKQGIIWDIGSGVGSIGLEALRISPNLKLVSIDKRVGSTNIIKENARRLGVKPSLIIEDEALKIFKQNKITSSLSKPERVIIGGGGSESHLILEEVLKLINSTCIIVIPLISLKSISKLESILKPKAHKLSISQHQSYRGVSIGEDIRLSPLNPVFILKGEIK</sequence>
<dbReference type="PIRSF" id="PIRSF036428">
    <property type="entry name" value="CobL"/>
    <property type="match status" value="1"/>
</dbReference>
<evidence type="ECO:0000313" key="7">
    <source>
        <dbReference type="EMBL" id="KGG20811.1"/>
    </source>
</evidence>
<protein>
    <submittedName>
        <fullName evidence="7">Cobalt-precorrin-6y C5-methyltransferase</fullName>
        <ecNumber evidence="7">2.1.1.-</ecNumber>
    </submittedName>
</protein>
<dbReference type="SUPFAM" id="SSF53790">
    <property type="entry name" value="Tetrapyrrole methylase"/>
    <property type="match status" value="1"/>
</dbReference>
<comment type="pathway">
    <text evidence="1">Cofactor biosynthesis; adenosylcobalamin biosynthesis.</text>
</comment>
<evidence type="ECO:0000259" key="6">
    <source>
        <dbReference type="Pfam" id="PF00590"/>
    </source>
</evidence>
<reference evidence="8" key="1">
    <citation type="journal article" date="2014" name="Sci. Data">
        <title>Genomes of diverse isolates of the marine cyanobacterium Prochlorococcus.</title>
        <authorList>
            <person name="Biller S."/>
            <person name="Berube P."/>
            <person name="Thompson J."/>
            <person name="Kelly L."/>
            <person name="Roggensack S."/>
            <person name="Awad L."/>
            <person name="Roache-Johnson K."/>
            <person name="Ding H."/>
            <person name="Giovannoni S.J."/>
            <person name="Moore L.R."/>
            <person name="Chisholm S.W."/>
        </authorList>
    </citation>
    <scope>NUCLEOTIDE SEQUENCE [LARGE SCALE GENOMIC DNA]</scope>
    <source>
        <strain evidence="8">PAC1</strain>
    </source>
</reference>
<dbReference type="EMBL" id="JNAX01000010">
    <property type="protein sequence ID" value="KGG20811.1"/>
    <property type="molecule type" value="Genomic_DNA"/>
</dbReference>